<feature type="domain" description="GH18" evidence="2">
    <location>
        <begin position="33"/>
        <end position="403"/>
    </location>
</feature>
<keyword evidence="1" id="KW-1015">Disulfide bond</keyword>
<dbReference type="EMBL" id="JBBCAQ010000010">
    <property type="protein sequence ID" value="KAK7602053.1"/>
    <property type="molecule type" value="Genomic_DNA"/>
</dbReference>
<dbReference type="InterPro" id="IPR001223">
    <property type="entry name" value="Glyco_hydro18_cat"/>
</dbReference>
<dbReference type="InterPro" id="IPR011583">
    <property type="entry name" value="Chitinase_II/V-like_cat"/>
</dbReference>
<dbReference type="Proteomes" id="UP001367676">
    <property type="component" value="Unassembled WGS sequence"/>
</dbReference>
<evidence type="ECO:0000259" key="2">
    <source>
        <dbReference type="PROSITE" id="PS51910"/>
    </source>
</evidence>
<dbReference type="PANTHER" id="PTHR11177:SF359">
    <property type="entry name" value="CHITINASE 10-RELATED"/>
    <property type="match status" value="1"/>
</dbReference>
<dbReference type="FunFam" id="3.10.50.10:FF:000001">
    <property type="entry name" value="Chitinase 3-like 1"/>
    <property type="match status" value="1"/>
</dbReference>
<keyword evidence="4" id="KW-1185">Reference proteome</keyword>
<dbReference type="PANTHER" id="PTHR11177">
    <property type="entry name" value="CHITINASE"/>
    <property type="match status" value="1"/>
</dbReference>
<comment type="caution">
    <text evidence="3">The sequence shown here is derived from an EMBL/GenBank/DDBJ whole genome shotgun (WGS) entry which is preliminary data.</text>
</comment>
<gene>
    <name evidence="3" type="ORF">V9T40_009494</name>
</gene>
<dbReference type="GO" id="GO:0004568">
    <property type="term" value="F:chitinase activity"/>
    <property type="evidence" value="ECO:0007669"/>
    <property type="project" value="TreeGrafter"/>
</dbReference>
<protein>
    <recommendedName>
        <fullName evidence="2">GH18 domain-containing protein</fullName>
    </recommendedName>
</protein>
<proteinExistence type="predicted"/>
<dbReference type="GO" id="GO:0005576">
    <property type="term" value="C:extracellular region"/>
    <property type="evidence" value="ECO:0007669"/>
    <property type="project" value="TreeGrafter"/>
</dbReference>
<dbReference type="GO" id="GO:0008061">
    <property type="term" value="F:chitin binding"/>
    <property type="evidence" value="ECO:0007669"/>
    <property type="project" value="InterPro"/>
</dbReference>
<dbReference type="InterPro" id="IPR017853">
    <property type="entry name" value="GH"/>
</dbReference>
<dbReference type="Gene3D" id="3.20.20.80">
    <property type="entry name" value="Glycosidases"/>
    <property type="match status" value="1"/>
</dbReference>
<dbReference type="Pfam" id="PF00704">
    <property type="entry name" value="Glyco_hydro_18"/>
    <property type="match status" value="1"/>
</dbReference>
<name>A0AAN9TQ36_9HEMI</name>
<evidence type="ECO:0000313" key="3">
    <source>
        <dbReference type="EMBL" id="KAK7602053.1"/>
    </source>
</evidence>
<dbReference type="InterPro" id="IPR050314">
    <property type="entry name" value="Glycosyl_Hydrlase_18"/>
</dbReference>
<dbReference type="AlphaFoldDB" id="A0AAN9TQ36"/>
<dbReference type="GO" id="GO:0005975">
    <property type="term" value="P:carbohydrate metabolic process"/>
    <property type="evidence" value="ECO:0007669"/>
    <property type="project" value="InterPro"/>
</dbReference>
<dbReference type="SMART" id="SM00636">
    <property type="entry name" value="Glyco_18"/>
    <property type="match status" value="1"/>
</dbReference>
<sequence length="413" mass="46625">MEKGSAPQIPFECVTGVKRVKDESEVLEHSSELDRIGPRISDKAAYFPENIPGAPCTDIVYSFALLNDTSNSFEPADPYLAFDKNFYKRVTALSENGYRVILSAGGWNESKSKYSKMMADENLRYALAQQTANFIVENNFCGFDFDLEYPGAYQGEVDSRYADDKVNFVAFLWELRLAFNQKQEEFPDMCRLSLSIAVSANERIVDAGYDVPRIVEVCDWIGVMTYDFFVHSDGFTGFVSPFQSVPEITGPKKKFNVIDGMNLWLERGAPAEKLIVGFPAYGQAYLLDDANRHYYGAPATGKPTPGKYTASSGTLAFYEIIDNVNEMNYNVVHNPYLETYSYKGLDWVSYDDTLDAAIKAEYIKEICFRGAMFWSLDNECFQENCPGGSYPLIWTVHNILHGKKTVDDVRNIT</sequence>
<dbReference type="InterPro" id="IPR029070">
    <property type="entry name" value="Chitinase_insertion_sf"/>
</dbReference>
<accession>A0AAN9TQ36</accession>
<dbReference type="GO" id="GO:0006032">
    <property type="term" value="P:chitin catabolic process"/>
    <property type="evidence" value="ECO:0007669"/>
    <property type="project" value="TreeGrafter"/>
</dbReference>
<dbReference type="SUPFAM" id="SSF54556">
    <property type="entry name" value="Chitinase insertion domain"/>
    <property type="match status" value="1"/>
</dbReference>
<dbReference type="Gene3D" id="3.10.50.10">
    <property type="match status" value="1"/>
</dbReference>
<evidence type="ECO:0000256" key="1">
    <source>
        <dbReference type="ARBA" id="ARBA00023157"/>
    </source>
</evidence>
<reference evidence="3 4" key="1">
    <citation type="submission" date="2024-03" db="EMBL/GenBank/DDBJ databases">
        <title>Adaptation during the transition from Ophiocordyceps entomopathogen to insect associate is accompanied by gene loss and intensified selection.</title>
        <authorList>
            <person name="Ward C.M."/>
            <person name="Onetto C.A."/>
            <person name="Borneman A.R."/>
        </authorList>
    </citation>
    <scope>NUCLEOTIDE SEQUENCE [LARGE SCALE GENOMIC DNA]</scope>
    <source>
        <strain evidence="3">AWRI1</strain>
        <tissue evidence="3">Single Adult Female</tissue>
    </source>
</reference>
<dbReference type="PROSITE" id="PS51910">
    <property type="entry name" value="GH18_2"/>
    <property type="match status" value="1"/>
</dbReference>
<dbReference type="SUPFAM" id="SSF51445">
    <property type="entry name" value="(Trans)glycosidases"/>
    <property type="match status" value="1"/>
</dbReference>
<organism evidence="3 4">
    <name type="scientific">Parthenolecanium corni</name>
    <dbReference type="NCBI Taxonomy" id="536013"/>
    <lineage>
        <taxon>Eukaryota</taxon>
        <taxon>Metazoa</taxon>
        <taxon>Ecdysozoa</taxon>
        <taxon>Arthropoda</taxon>
        <taxon>Hexapoda</taxon>
        <taxon>Insecta</taxon>
        <taxon>Pterygota</taxon>
        <taxon>Neoptera</taxon>
        <taxon>Paraneoptera</taxon>
        <taxon>Hemiptera</taxon>
        <taxon>Sternorrhyncha</taxon>
        <taxon>Coccoidea</taxon>
        <taxon>Coccidae</taxon>
        <taxon>Parthenolecanium</taxon>
    </lineage>
</organism>
<evidence type="ECO:0000313" key="4">
    <source>
        <dbReference type="Proteomes" id="UP001367676"/>
    </source>
</evidence>